<gene>
    <name evidence="6" type="ORF">CRENBAI_009289</name>
</gene>
<dbReference type="SMART" id="SM00104">
    <property type="entry name" value="ANATO"/>
    <property type="match status" value="2"/>
</dbReference>
<evidence type="ECO:0000256" key="4">
    <source>
        <dbReference type="SAM" id="MobiDB-lite"/>
    </source>
</evidence>
<organism evidence="6 7">
    <name type="scientific">Crenichthys baileyi</name>
    <name type="common">White River springfish</name>
    <dbReference type="NCBI Taxonomy" id="28760"/>
    <lineage>
        <taxon>Eukaryota</taxon>
        <taxon>Metazoa</taxon>
        <taxon>Chordata</taxon>
        <taxon>Craniata</taxon>
        <taxon>Vertebrata</taxon>
        <taxon>Euteleostomi</taxon>
        <taxon>Actinopterygii</taxon>
        <taxon>Neopterygii</taxon>
        <taxon>Teleostei</taxon>
        <taxon>Neoteleostei</taxon>
        <taxon>Acanthomorphata</taxon>
        <taxon>Ovalentaria</taxon>
        <taxon>Atherinomorphae</taxon>
        <taxon>Cyprinodontiformes</taxon>
        <taxon>Goodeidae</taxon>
        <taxon>Crenichthys</taxon>
    </lineage>
</organism>
<comment type="subcellular location">
    <subcellularLocation>
        <location evidence="1">Secreted</location>
    </subcellularLocation>
</comment>
<feature type="compositionally biased region" description="Basic and acidic residues" evidence="4">
    <location>
        <begin position="125"/>
        <end position="148"/>
    </location>
</feature>
<dbReference type="AlphaFoldDB" id="A0AAV9SJT4"/>
<name>A0AAV9SJT4_9TELE</name>
<protein>
    <recommendedName>
        <fullName evidence="5">Anaphylatoxin-like domain-containing protein</fullName>
    </recommendedName>
</protein>
<feature type="compositionally biased region" description="Low complexity" evidence="4">
    <location>
        <begin position="151"/>
        <end position="167"/>
    </location>
</feature>
<proteinExistence type="predicted"/>
<comment type="caution">
    <text evidence="6">The sequence shown here is derived from an EMBL/GenBank/DDBJ whole genome shotgun (WGS) entry which is preliminary data.</text>
</comment>
<evidence type="ECO:0000256" key="2">
    <source>
        <dbReference type="ARBA" id="ARBA00022525"/>
    </source>
</evidence>
<evidence type="ECO:0000256" key="3">
    <source>
        <dbReference type="ARBA" id="ARBA00023157"/>
    </source>
</evidence>
<dbReference type="SUPFAM" id="SSF57196">
    <property type="entry name" value="EGF/Laminin"/>
    <property type="match status" value="1"/>
</dbReference>
<dbReference type="Proteomes" id="UP001311232">
    <property type="component" value="Unassembled WGS sequence"/>
</dbReference>
<dbReference type="Gene3D" id="2.10.25.10">
    <property type="entry name" value="Laminin"/>
    <property type="match status" value="1"/>
</dbReference>
<evidence type="ECO:0000256" key="1">
    <source>
        <dbReference type="ARBA" id="ARBA00004613"/>
    </source>
</evidence>
<accession>A0AAV9SJT4</accession>
<feature type="region of interest" description="Disordered" evidence="4">
    <location>
        <begin position="123"/>
        <end position="167"/>
    </location>
</feature>
<evidence type="ECO:0000313" key="6">
    <source>
        <dbReference type="EMBL" id="KAK5621343.1"/>
    </source>
</evidence>
<dbReference type="Pfam" id="PF14670">
    <property type="entry name" value="FXa_inhibition"/>
    <property type="match status" value="1"/>
</dbReference>
<feature type="domain" description="Anaphylatoxin-like" evidence="5">
    <location>
        <begin position="80"/>
        <end position="112"/>
    </location>
</feature>
<reference evidence="6 7" key="1">
    <citation type="submission" date="2021-06" db="EMBL/GenBank/DDBJ databases">
        <authorList>
            <person name="Palmer J.M."/>
        </authorList>
    </citation>
    <scope>NUCLEOTIDE SEQUENCE [LARGE SCALE GENOMIC DNA]</scope>
    <source>
        <strain evidence="6 7">MEX-2019</strain>
        <tissue evidence="6">Muscle</tissue>
    </source>
</reference>
<keyword evidence="7" id="KW-1185">Reference proteome</keyword>
<dbReference type="EMBL" id="JAHHUM010000308">
    <property type="protein sequence ID" value="KAK5621343.1"/>
    <property type="molecule type" value="Genomic_DNA"/>
</dbReference>
<dbReference type="InterPro" id="IPR000020">
    <property type="entry name" value="Anaphylatoxin/fibulin"/>
</dbReference>
<evidence type="ECO:0000313" key="7">
    <source>
        <dbReference type="Proteomes" id="UP001311232"/>
    </source>
</evidence>
<evidence type="ECO:0000259" key="5">
    <source>
        <dbReference type="PROSITE" id="PS01178"/>
    </source>
</evidence>
<dbReference type="PROSITE" id="PS01178">
    <property type="entry name" value="ANAPHYLATOXIN_2"/>
    <property type="match status" value="2"/>
</dbReference>
<keyword evidence="2" id="KW-0964">Secreted</keyword>
<dbReference type="GO" id="GO:0005576">
    <property type="term" value="C:extracellular region"/>
    <property type="evidence" value="ECO:0007669"/>
    <property type="project" value="UniProtKB-SubCell"/>
</dbReference>
<sequence>MLQTCCAAGQRWAREKNHCNHIAVLSDKHSVCSVVEQQCCLRSVKDSWCDSGVTAARAGHTCEADVDNSCTDEYQVCCSCCAIGLWMRSEGRGCNTHKYLSYPCGHIFLSCCEEDEGQSQLPLLSEKKSGPTALPRRETPEEHSHVEELNSSTQATVTITSTSETTTSPAHLHPCADQGGCSQQCTAVAGRAYCSCFPGFSLMTDRRTCKGKGSKSLSGQGLQ</sequence>
<keyword evidence="3" id="KW-1015">Disulfide bond</keyword>
<feature type="domain" description="Anaphylatoxin-like" evidence="5">
    <location>
        <begin position="5"/>
        <end position="40"/>
    </location>
</feature>